<dbReference type="Pfam" id="PF12638">
    <property type="entry name" value="Staygreen"/>
    <property type="match status" value="1"/>
</dbReference>
<dbReference type="Proteomes" id="UP000030016">
    <property type="component" value="Unassembled WGS sequence"/>
</dbReference>
<dbReference type="RefSeq" id="WP_039250789.1">
    <property type="nucleotide sequence ID" value="NZ_JDRX01000033.1"/>
</dbReference>
<evidence type="ECO:0000313" key="4">
    <source>
        <dbReference type="Proteomes" id="UP000030016"/>
    </source>
</evidence>
<feature type="domain" description="Staygreen protein" evidence="2">
    <location>
        <begin position="3"/>
        <end position="148"/>
    </location>
</feature>
<accession>A0AA89CQQ1</accession>
<keyword evidence="1" id="KW-0809">Transit peptide</keyword>
<sequence length="150" mass="17531">MSNFNPEKLYVEFGNNITYTSPIIPRVYTLTHSDETGDLFLYIGRNYNLSKITSFRDEVLAKWINLNGEYVLSVNLYVGGSEFDFIVQSKRYDIFNKELPLALKAIIYGDNQLFKTYPQLNNSQIIVTFHSIHPVFNSRIFWGYIDDYKS</sequence>
<dbReference type="PANTHER" id="PTHR31750:SF4">
    <property type="entry name" value="LP06106P"/>
    <property type="match status" value="1"/>
</dbReference>
<evidence type="ECO:0000313" key="3">
    <source>
        <dbReference type="EMBL" id="KGN00568.1"/>
    </source>
</evidence>
<gene>
    <name evidence="3" type="ORF">Z969_09835</name>
</gene>
<dbReference type="EMBL" id="JDRX01000033">
    <property type="protein sequence ID" value="KGN00568.1"/>
    <property type="molecule type" value="Genomic_DNA"/>
</dbReference>
<name>A0AA89CQQ1_CLONO</name>
<dbReference type="AlphaFoldDB" id="A0AA89CQQ1"/>
<comment type="caution">
    <text evidence="3">The sequence shown here is derived from an EMBL/GenBank/DDBJ whole genome shotgun (WGS) entry which is preliminary data.</text>
</comment>
<dbReference type="PANTHER" id="PTHR31750">
    <property type="entry name" value="PROTEIN STAY-GREEN 1, CHLOROPLASTIC-RELATED"/>
    <property type="match status" value="1"/>
</dbReference>
<protein>
    <recommendedName>
        <fullName evidence="2">Staygreen protein domain-containing protein</fullName>
    </recommendedName>
</protein>
<evidence type="ECO:0000256" key="1">
    <source>
        <dbReference type="ARBA" id="ARBA00022946"/>
    </source>
</evidence>
<dbReference type="InterPro" id="IPR024438">
    <property type="entry name" value="Staygreen"/>
</dbReference>
<organism evidence="3 4">
    <name type="scientific">Clostridium novyi A str. 4570</name>
    <dbReference type="NCBI Taxonomy" id="1444290"/>
    <lineage>
        <taxon>Bacteria</taxon>
        <taxon>Bacillati</taxon>
        <taxon>Bacillota</taxon>
        <taxon>Clostridia</taxon>
        <taxon>Eubacteriales</taxon>
        <taxon>Clostridiaceae</taxon>
        <taxon>Clostridium</taxon>
    </lineage>
</organism>
<evidence type="ECO:0000259" key="2">
    <source>
        <dbReference type="Pfam" id="PF12638"/>
    </source>
</evidence>
<proteinExistence type="predicted"/>
<reference evidence="3 4" key="1">
    <citation type="submission" date="2014-01" db="EMBL/GenBank/DDBJ databases">
        <title>Plasmidome dynamics in the species complex Clostridium novyi sensu lato converts strains of independent lineages into distinctly different pathogens.</title>
        <authorList>
            <person name="Skarin H."/>
            <person name="Segerman B."/>
        </authorList>
    </citation>
    <scope>NUCLEOTIDE SEQUENCE [LARGE SCALE GENOMIC DNA]</scope>
    <source>
        <strain evidence="3 4">4570</strain>
    </source>
</reference>